<feature type="transmembrane region" description="Helical" evidence="1">
    <location>
        <begin position="230"/>
        <end position="252"/>
    </location>
</feature>
<feature type="transmembrane region" description="Helical" evidence="1">
    <location>
        <begin position="264"/>
        <end position="284"/>
    </location>
</feature>
<organism evidence="2 3">
    <name type="scientific">Clostridium cellulovorans (strain ATCC 35296 / DSM 3052 / OCM 3 / 743B)</name>
    <dbReference type="NCBI Taxonomy" id="573061"/>
    <lineage>
        <taxon>Bacteria</taxon>
        <taxon>Bacillati</taxon>
        <taxon>Bacillota</taxon>
        <taxon>Clostridia</taxon>
        <taxon>Eubacteriales</taxon>
        <taxon>Clostridiaceae</taxon>
        <taxon>Clostridium</taxon>
    </lineage>
</organism>
<dbReference type="HOGENOM" id="CLU_076546_0_0_9"/>
<feature type="transmembrane region" description="Helical" evidence="1">
    <location>
        <begin position="123"/>
        <end position="141"/>
    </location>
</feature>
<dbReference type="OrthoDB" id="3260635at2"/>
<feature type="transmembrane region" description="Helical" evidence="1">
    <location>
        <begin position="201"/>
        <end position="221"/>
    </location>
</feature>
<dbReference type="eggNOG" id="ENOG50335UQ">
    <property type="taxonomic scope" value="Bacteria"/>
</dbReference>
<dbReference type="EMBL" id="CP002160">
    <property type="protein sequence ID" value="ADL50065.1"/>
    <property type="molecule type" value="Genomic_DNA"/>
</dbReference>
<reference evidence="2 3" key="1">
    <citation type="submission" date="2010-08" db="EMBL/GenBank/DDBJ databases">
        <title>Complete sequence of Clostridium cellulovorans 743B.</title>
        <authorList>
            <consortium name="US DOE Joint Genome Institute"/>
            <person name="Lucas S."/>
            <person name="Copeland A."/>
            <person name="Lapidus A."/>
            <person name="Cheng J.-F."/>
            <person name="Bruce D."/>
            <person name="Goodwin L."/>
            <person name="Pitluck S."/>
            <person name="Chertkov O."/>
            <person name="Detter J.C."/>
            <person name="Han C."/>
            <person name="Tapia R."/>
            <person name="Land M."/>
            <person name="Hauser L."/>
            <person name="Chang Y.-J."/>
            <person name="Jeffries C."/>
            <person name="Kyrpides N."/>
            <person name="Ivanova N."/>
            <person name="Mikhailova N."/>
            <person name="Hemme C.L."/>
            <person name="Woyke T."/>
        </authorList>
    </citation>
    <scope>NUCLEOTIDE SEQUENCE [LARGE SCALE GENOMIC DNA]</scope>
    <source>
        <strain evidence="3">ATCC 35296 / DSM 3052 / OCM 3 / 743B</strain>
    </source>
</reference>
<evidence type="ECO:0000313" key="3">
    <source>
        <dbReference type="Proteomes" id="UP000002730"/>
    </source>
</evidence>
<dbReference type="STRING" id="573061.Clocel_0284"/>
<feature type="transmembrane region" description="Helical" evidence="1">
    <location>
        <begin position="97"/>
        <end position="117"/>
    </location>
</feature>
<keyword evidence="3" id="KW-1185">Reference proteome</keyword>
<dbReference type="Proteomes" id="UP000002730">
    <property type="component" value="Chromosome"/>
</dbReference>
<keyword evidence="1" id="KW-1133">Transmembrane helix</keyword>
<proteinExistence type="predicted"/>
<evidence type="ECO:0000313" key="2">
    <source>
        <dbReference type="EMBL" id="ADL50065.1"/>
    </source>
</evidence>
<dbReference type="PROSITE" id="PS51257">
    <property type="entry name" value="PROKAR_LIPOPROTEIN"/>
    <property type="match status" value="1"/>
</dbReference>
<gene>
    <name evidence="2" type="ordered locus">Clocel_0284</name>
</gene>
<evidence type="ECO:0008006" key="4">
    <source>
        <dbReference type="Google" id="ProtNLM"/>
    </source>
</evidence>
<dbReference type="KEGG" id="ccb:Clocel_0284"/>
<sequence>MERKLKRIDMLITCIIILLIIITLVGACSFQIDKSYMVTNQYGDAVKIFGSGIYAHDSYFKAPIFIGTDYTMLFVAVPILIVALFKDIKKRSIKSKLFLISIVGLVLYYSTSIAFGVTYNALHLLYIALFSTSLFTTILLVKNINTKELRRIQKLTLPSKGLTIFLTLSGLALFVAWLPDIITSLLNEKSLSLIEVYTTEITYVVDMGIMSPLIFICLYLLKKKDGLGDIILAFVLRICEIMGIMLPVQSLFQALAGIELPIPALITKVGIFIILAIFSIYFNIKLYKNIEE</sequence>
<keyword evidence="1" id="KW-0812">Transmembrane</keyword>
<feature type="transmembrane region" description="Helical" evidence="1">
    <location>
        <begin position="162"/>
        <end position="181"/>
    </location>
</feature>
<accession>D9SPL6</accession>
<protein>
    <recommendedName>
        <fullName evidence="4">Lipoprotein</fullName>
    </recommendedName>
</protein>
<name>D9SPL6_CLOC7</name>
<feature type="transmembrane region" description="Helical" evidence="1">
    <location>
        <begin position="64"/>
        <end position="85"/>
    </location>
</feature>
<evidence type="ECO:0000256" key="1">
    <source>
        <dbReference type="SAM" id="Phobius"/>
    </source>
</evidence>
<dbReference type="AlphaFoldDB" id="D9SPL6"/>
<feature type="transmembrane region" description="Helical" evidence="1">
    <location>
        <begin position="12"/>
        <end position="32"/>
    </location>
</feature>
<keyword evidence="1" id="KW-0472">Membrane</keyword>
<dbReference type="RefSeq" id="WP_010075170.1">
    <property type="nucleotide sequence ID" value="NC_014393.1"/>
</dbReference>